<evidence type="ECO:0000256" key="8">
    <source>
        <dbReference type="ARBA" id="ARBA00023033"/>
    </source>
</evidence>
<keyword evidence="8" id="KW-0503">Monooxygenase</keyword>
<proteinExistence type="inferred from homology"/>
<gene>
    <name evidence="10" type="ORF">SCHPADRAFT_637177</name>
</gene>
<dbReference type="GO" id="GO:0004497">
    <property type="term" value="F:monooxygenase activity"/>
    <property type="evidence" value="ECO:0007669"/>
    <property type="project" value="UniProtKB-KW"/>
</dbReference>
<dbReference type="PANTHER" id="PTHR46300:SF5">
    <property type="entry name" value="CYTOCHROME P450"/>
    <property type="match status" value="1"/>
</dbReference>
<reference evidence="10 11" key="1">
    <citation type="submission" date="2015-04" db="EMBL/GenBank/DDBJ databases">
        <title>Complete genome sequence of Schizopora paradoxa KUC8140, a cosmopolitan wood degrader in East Asia.</title>
        <authorList>
            <consortium name="DOE Joint Genome Institute"/>
            <person name="Min B."/>
            <person name="Park H."/>
            <person name="Jang Y."/>
            <person name="Kim J.-J."/>
            <person name="Kim K.H."/>
            <person name="Pangilinan J."/>
            <person name="Lipzen A."/>
            <person name="Riley R."/>
            <person name="Grigoriev I.V."/>
            <person name="Spatafora J.W."/>
            <person name="Choi I.-G."/>
        </authorList>
    </citation>
    <scope>NUCLEOTIDE SEQUENCE [LARGE SCALE GENOMIC DNA]</scope>
    <source>
        <strain evidence="10 11">KUC8140</strain>
    </source>
</reference>
<evidence type="ECO:0000256" key="5">
    <source>
        <dbReference type="ARBA" id="ARBA00022723"/>
    </source>
</evidence>
<evidence type="ECO:0000256" key="1">
    <source>
        <dbReference type="ARBA" id="ARBA00001971"/>
    </source>
</evidence>
<protein>
    <submittedName>
        <fullName evidence="10">Cytochrome P450</fullName>
    </submittedName>
</protein>
<dbReference type="Pfam" id="PF00067">
    <property type="entry name" value="p450"/>
    <property type="match status" value="1"/>
</dbReference>
<name>A0A0H2R763_9AGAM</name>
<dbReference type="InterPro" id="IPR002401">
    <property type="entry name" value="Cyt_P450_E_grp-I"/>
</dbReference>
<dbReference type="GO" id="GO:0016705">
    <property type="term" value="F:oxidoreductase activity, acting on paired donors, with incorporation or reduction of molecular oxygen"/>
    <property type="evidence" value="ECO:0007669"/>
    <property type="project" value="InterPro"/>
</dbReference>
<dbReference type="STRING" id="27342.A0A0H2R763"/>
<evidence type="ECO:0000256" key="9">
    <source>
        <dbReference type="PIRSR" id="PIRSR602401-1"/>
    </source>
</evidence>
<evidence type="ECO:0000313" key="11">
    <source>
        <dbReference type="Proteomes" id="UP000053477"/>
    </source>
</evidence>
<dbReference type="InterPro" id="IPR001128">
    <property type="entry name" value="Cyt_P450"/>
</dbReference>
<evidence type="ECO:0000256" key="6">
    <source>
        <dbReference type="ARBA" id="ARBA00023002"/>
    </source>
</evidence>
<dbReference type="SUPFAM" id="SSF48264">
    <property type="entry name" value="Cytochrome P450"/>
    <property type="match status" value="1"/>
</dbReference>
<comment type="cofactor">
    <cofactor evidence="1 9">
        <name>heme</name>
        <dbReference type="ChEBI" id="CHEBI:30413"/>
    </cofactor>
</comment>
<dbReference type="Proteomes" id="UP000053477">
    <property type="component" value="Unassembled WGS sequence"/>
</dbReference>
<keyword evidence="7 9" id="KW-0408">Iron</keyword>
<dbReference type="AlphaFoldDB" id="A0A0H2R763"/>
<evidence type="ECO:0000313" key="10">
    <source>
        <dbReference type="EMBL" id="KLO07689.1"/>
    </source>
</evidence>
<accession>A0A0H2R763</accession>
<comment type="pathway">
    <text evidence="2">Secondary metabolite biosynthesis.</text>
</comment>
<dbReference type="EMBL" id="KQ086125">
    <property type="protein sequence ID" value="KLO07689.1"/>
    <property type="molecule type" value="Genomic_DNA"/>
</dbReference>
<feature type="binding site" description="axial binding residue" evidence="9">
    <location>
        <position position="285"/>
    </location>
    <ligand>
        <name>heme</name>
        <dbReference type="ChEBI" id="CHEBI:30413"/>
    </ligand>
    <ligandPart>
        <name>Fe</name>
        <dbReference type="ChEBI" id="CHEBI:18248"/>
    </ligandPart>
</feature>
<dbReference type="InterPro" id="IPR050364">
    <property type="entry name" value="Cytochrome_P450_fung"/>
</dbReference>
<dbReference type="OrthoDB" id="2789670at2759"/>
<evidence type="ECO:0000256" key="4">
    <source>
        <dbReference type="ARBA" id="ARBA00022617"/>
    </source>
</evidence>
<dbReference type="InterPro" id="IPR036396">
    <property type="entry name" value="Cyt_P450_sf"/>
</dbReference>
<dbReference type="InParanoid" id="A0A0H2R763"/>
<comment type="similarity">
    <text evidence="3">Belongs to the cytochrome P450 family.</text>
</comment>
<keyword evidence="6" id="KW-0560">Oxidoreductase</keyword>
<evidence type="ECO:0000256" key="7">
    <source>
        <dbReference type="ARBA" id="ARBA00023004"/>
    </source>
</evidence>
<evidence type="ECO:0000256" key="2">
    <source>
        <dbReference type="ARBA" id="ARBA00005179"/>
    </source>
</evidence>
<sequence length="358" mass="39942">MLNGILNAPENYEGHVRRFPSAVILRNVYGYEVQGEDDDIIRLGDKVIRVSSEALMYLFLDFIPGLKYLPEGIPGIGFPRKAKEGKHLQETFKAKPYEIAKKHFIEGTGEECMTSVLIANNLQEDGSVLDEENITDAANTAFLGGTDTSVTAIMTFVLAILKNPETQRRGQEEIDAAIGNDHLPTHSDMDSLPYVRAICTEVLRWGTILPFAVPHCLTEDDEYKGYFIPSGTWVFPNVWAMSQDPVHYPDPLSFKPERWMPGETKEGVPSVRPQEYIFGFGRRVCSGQDWAEHIIFLAVASILATFNIQPKIGPDGKQISPNDHYIPGAVRTLRGSQCRITPRSEKAASLIRQAFSSL</sequence>
<keyword evidence="11" id="KW-1185">Reference proteome</keyword>
<dbReference type="GO" id="GO:0005506">
    <property type="term" value="F:iron ion binding"/>
    <property type="evidence" value="ECO:0007669"/>
    <property type="project" value="InterPro"/>
</dbReference>
<keyword evidence="5 9" id="KW-0479">Metal-binding</keyword>
<dbReference type="PRINTS" id="PR00463">
    <property type="entry name" value="EP450I"/>
</dbReference>
<organism evidence="10 11">
    <name type="scientific">Schizopora paradoxa</name>
    <dbReference type="NCBI Taxonomy" id="27342"/>
    <lineage>
        <taxon>Eukaryota</taxon>
        <taxon>Fungi</taxon>
        <taxon>Dikarya</taxon>
        <taxon>Basidiomycota</taxon>
        <taxon>Agaricomycotina</taxon>
        <taxon>Agaricomycetes</taxon>
        <taxon>Hymenochaetales</taxon>
        <taxon>Schizoporaceae</taxon>
        <taxon>Schizopora</taxon>
    </lineage>
</organism>
<keyword evidence="4 9" id="KW-0349">Heme</keyword>
<dbReference type="GO" id="GO:0020037">
    <property type="term" value="F:heme binding"/>
    <property type="evidence" value="ECO:0007669"/>
    <property type="project" value="InterPro"/>
</dbReference>
<dbReference type="Gene3D" id="1.10.630.10">
    <property type="entry name" value="Cytochrome P450"/>
    <property type="match status" value="1"/>
</dbReference>
<dbReference type="PANTHER" id="PTHR46300">
    <property type="entry name" value="P450, PUTATIVE (EUROFUNG)-RELATED-RELATED"/>
    <property type="match status" value="1"/>
</dbReference>
<evidence type="ECO:0000256" key="3">
    <source>
        <dbReference type="ARBA" id="ARBA00010617"/>
    </source>
</evidence>